<dbReference type="FunFam" id="3.30.565.10:FF:000006">
    <property type="entry name" value="Sensor histidine kinase WalK"/>
    <property type="match status" value="1"/>
</dbReference>
<keyword evidence="7" id="KW-0418">Kinase</keyword>
<keyword evidence="16" id="KW-1185">Reference proteome</keyword>
<feature type="transmembrane region" description="Helical" evidence="11">
    <location>
        <begin position="240"/>
        <end position="257"/>
    </location>
</feature>
<organism evidence="15 16">
    <name type="scientific">Paenibacillus rhizovicinus</name>
    <dbReference type="NCBI Taxonomy" id="2704463"/>
    <lineage>
        <taxon>Bacteria</taxon>
        <taxon>Bacillati</taxon>
        <taxon>Bacillota</taxon>
        <taxon>Bacilli</taxon>
        <taxon>Bacillales</taxon>
        <taxon>Paenibacillaceae</taxon>
        <taxon>Paenibacillus</taxon>
    </lineage>
</organism>
<protein>
    <recommendedName>
        <fullName evidence="3">histidine kinase</fullName>
        <ecNumber evidence="3">2.7.13.3</ecNumber>
    </recommendedName>
</protein>
<dbReference type="CDD" id="cd00082">
    <property type="entry name" value="HisKA"/>
    <property type="match status" value="1"/>
</dbReference>
<dbReference type="InterPro" id="IPR003661">
    <property type="entry name" value="HisK_dim/P_dom"/>
</dbReference>
<dbReference type="SMART" id="SM00388">
    <property type="entry name" value="HisKA"/>
    <property type="match status" value="2"/>
</dbReference>
<dbReference type="Gene3D" id="1.10.287.130">
    <property type="match status" value="2"/>
</dbReference>
<feature type="domain" description="Histidine kinase" evidence="13">
    <location>
        <begin position="438"/>
        <end position="652"/>
    </location>
</feature>
<evidence type="ECO:0000256" key="12">
    <source>
        <dbReference type="SAM" id="SignalP"/>
    </source>
</evidence>
<evidence type="ECO:0000256" key="7">
    <source>
        <dbReference type="ARBA" id="ARBA00022777"/>
    </source>
</evidence>
<proteinExistence type="predicted"/>
<evidence type="ECO:0000313" key="15">
    <source>
        <dbReference type="EMBL" id="QHW29420.1"/>
    </source>
</evidence>
<dbReference type="SUPFAM" id="SSF49785">
    <property type="entry name" value="Galactose-binding domain-like"/>
    <property type="match status" value="1"/>
</dbReference>
<feature type="transmembrane region" description="Helical" evidence="11">
    <location>
        <begin position="277"/>
        <end position="298"/>
    </location>
</feature>
<dbReference type="InterPro" id="IPR004358">
    <property type="entry name" value="Sig_transdc_His_kin-like_C"/>
</dbReference>
<feature type="chain" id="PRO_5039146084" description="histidine kinase" evidence="12">
    <location>
        <begin position="20"/>
        <end position="1107"/>
    </location>
</feature>
<reference evidence="15 16" key="1">
    <citation type="submission" date="2020-02" db="EMBL/GenBank/DDBJ databases">
        <title>Paenibacillus sp. nov., isolated from rhizosphere soil of tomato.</title>
        <authorList>
            <person name="Weon H.-Y."/>
            <person name="Lee S.A."/>
        </authorList>
    </citation>
    <scope>NUCLEOTIDE SEQUENCE [LARGE SCALE GENOMIC DNA]</scope>
    <source>
        <strain evidence="15 16">14171R-81</strain>
    </source>
</reference>
<keyword evidence="11" id="KW-1133">Transmembrane helix</keyword>
<dbReference type="InterPro" id="IPR005467">
    <property type="entry name" value="His_kinase_dom"/>
</dbReference>
<dbReference type="SUPFAM" id="SSF55874">
    <property type="entry name" value="ATPase domain of HSP90 chaperone/DNA topoisomerase II/histidine kinase"/>
    <property type="match status" value="2"/>
</dbReference>
<evidence type="ECO:0000256" key="8">
    <source>
        <dbReference type="ARBA" id="ARBA00022840"/>
    </source>
</evidence>
<comment type="catalytic activity">
    <reaction evidence="1">
        <text>ATP + protein L-histidine = ADP + protein N-phospho-L-histidine.</text>
        <dbReference type="EC" id="2.7.13.3"/>
    </reaction>
</comment>
<evidence type="ECO:0000256" key="5">
    <source>
        <dbReference type="ARBA" id="ARBA00022679"/>
    </source>
</evidence>
<dbReference type="SMART" id="SM00387">
    <property type="entry name" value="HATPase_c"/>
    <property type="match status" value="2"/>
</dbReference>
<evidence type="ECO:0000256" key="1">
    <source>
        <dbReference type="ARBA" id="ARBA00000085"/>
    </source>
</evidence>
<dbReference type="SUPFAM" id="SSF52172">
    <property type="entry name" value="CheY-like"/>
    <property type="match status" value="1"/>
</dbReference>
<name>A0A6C0NT82_9BACL</name>
<dbReference type="GO" id="GO:0009927">
    <property type="term" value="F:histidine phosphotransfer kinase activity"/>
    <property type="evidence" value="ECO:0007669"/>
    <property type="project" value="TreeGrafter"/>
</dbReference>
<evidence type="ECO:0000256" key="10">
    <source>
        <dbReference type="PROSITE-ProRule" id="PRU00169"/>
    </source>
</evidence>
<evidence type="ECO:0000256" key="4">
    <source>
        <dbReference type="ARBA" id="ARBA00022553"/>
    </source>
</evidence>
<evidence type="ECO:0000259" key="14">
    <source>
        <dbReference type="PROSITE" id="PS50110"/>
    </source>
</evidence>
<dbReference type="EMBL" id="CP048286">
    <property type="protein sequence ID" value="QHW29420.1"/>
    <property type="molecule type" value="Genomic_DNA"/>
</dbReference>
<feature type="domain" description="Response regulatory" evidence="14">
    <location>
        <begin position="703"/>
        <end position="820"/>
    </location>
</feature>
<dbReference type="CDD" id="cd17574">
    <property type="entry name" value="REC_OmpR"/>
    <property type="match status" value="1"/>
</dbReference>
<evidence type="ECO:0000259" key="13">
    <source>
        <dbReference type="PROSITE" id="PS50109"/>
    </source>
</evidence>
<dbReference type="PROSITE" id="PS51257">
    <property type="entry name" value="PROKAR_LIPOPROTEIN"/>
    <property type="match status" value="1"/>
</dbReference>
<keyword evidence="5" id="KW-0808">Transferase</keyword>
<feature type="modified residue" description="4-aspartylphosphate" evidence="10">
    <location>
        <position position="753"/>
    </location>
</feature>
<dbReference type="InterPro" id="IPR011006">
    <property type="entry name" value="CheY-like_superfamily"/>
</dbReference>
<dbReference type="PANTHER" id="PTHR43047">
    <property type="entry name" value="TWO-COMPONENT HISTIDINE PROTEIN KINASE"/>
    <property type="match status" value="1"/>
</dbReference>
<dbReference type="Pfam" id="PF00072">
    <property type="entry name" value="Response_reg"/>
    <property type="match status" value="1"/>
</dbReference>
<feature type="domain" description="Histidine kinase" evidence="13">
    <location>
        <begin position="869"/>
        <end position="1100"/>
    </location>
</feature>
<feature type="transmembrane region" description="Helical" evidence="11">
    <location>
        <begin position="331"/>
        <end position="350"/>
    </location>
</feature>
<feature type="transmembrane region" description="Helical" evidence="11">
    <location>
        <begin position="305"/>
        <end position="325"/>
    </location>
</feature>
<dbReference type="Gene3D" id="2.60.120.260">
    <property type="entry name" value="Galactose-binding domain-like"/>
    <property type="match status" value="1"/>
</dbReference>
<dbReference type="SUPFAM" id="SSF47384">
    <property type="entry name" value="Homodimeric domain of signal transducing histidine kinase"/>
    <property type="match status" value="1"/>
</dbReference>
<dbReference type="Gene3D" id="3.40.50.2300">
    <property type="match status" value="1"/>
</dbReference>
<dbReference type="PRINTS" id="PR00344">
    <property type="entry name" value="BCTRLSENSOR"/>
</dbReference>
<feature type="transmembrane region" description="Helical" evidence="11">
    <location>
        <begin position="214"/>
        <end position="233"/>
    </location>
</feature>
<dbReference type="InterPro" id="IPR011623">
    <property type="entry name" value="7TMR_DISM_rcpt_extracell_dom1"/>
</dbReference>
<comment type="subcellular location">
    <subcellularLocation>
        <location evidence="2">Cell membrane</location>
        <topology evidence="2">Multi-pass membrane protein</topology>
    </subcellularLocation>
</comment>
<dbReference type="GO" id="GO:0005524">
    <property type="term" value="F:ATP binding"/>
    <property type="evidence" value="ECO:0007669"/>
    <property type="project" value="UniProtKB-KW"/>
</dbReference>
<dbReference type="PROSITE" id="PS50109">
    <property type="entry name" value="HIS_KIN"/>
    <property type="match status" value="2"/>
</dbReference>
<dbReference type="Proteomes" id="UP000479114">
    <property type="component" value="Chromosome"/>
</dbReference>
<sequence>MSRKARLLSLIMLVMIGLACCGESRAGAEPNSTSRAVRGSLDLTGWDSRQDGIVALNGEWSFYWSTLLTPEDFRSGKAPRTSGYFTMPGYWNHHAAGANYPADGYATLRLKVRLAPRDGVMALKVNNIFSAYRIWVNGEIVASAGKVGKNKASTVARQIVQTAPFPVTTGMQELEIVVQFANYSYTKSGFQNAMQLGSVAQIEALYRRNMEGTFIAFGACTIMALYHLVLFALRRREYSALYLGLFSLFVAIRIPFVNDRYVYNWFPNMNWELFCKIPYAVFFFCMIMIAMFVQSLYARYFARPIVIAVQASGAAATLFCLLTPQRWYDKLLIPYELMTCCFIAYTLYVLIRAMRDRQPGTLTFLIGFAGLSGTIIHDFLYMSEKTHLGSLAPYGLLIFIAMQSLILAGRFVRAFTEVEQMSSRLLAMDKTKDEFLAQTSHELRTPLHGMIGLSESLIDGIAGELPEQAVRNLQLVVSSGRRLAALVGDVLDYAQLKHKDLKLFRSDIDLRSAVDVVLQLNEPLLSGRKVRLINDVPGRLNVSADENRLQQILHNLIGNAVKFTDAGSITVSASEAGDDVEVRVTDTGAGIPDEIRERVFDAYEQADGVRREGTGLGLAVTKKLVELHRGSIGIETTPGGGACIVFTLPRLTRPSAPPLQEAAGVIRQEGGFAGQTASDTMDMTAMGDLEAEEGDARRVPGARILIVDDEAVNLQVLRNHLMMDGYDVIEAADPAEALRLLESGSKPDLAVLDVMLPHMSGFELCARIRERYAASELPVIFLTAKPLHADVIEGFDAGANDYLTKPVVKRELLVRIRLHLQLAHWNRALERRVKERTEQLEEALASLHQAHDRLIQSEKLASLGELVAGIAHEMNSPIGIGVTASSHLVERTKTLSERYVQGALRKSELEAFLAECSETAAILLGNLQRTERLITNFKQVAVDQTFEERRSFRVREYMNEILLSIMPKLKQSRHRVVLHIDPSLEIIGYPGALYHIMTNLLLNSLLHAYDAGPEGTIVIRAEADAKALTVTYSDDGKGIEPELIPRIFDPFVTTKRGRGGTGLGLSVVYNLVVQTWGGTIVCDSVAGHGTAFQMVLPLQNGALEGTG</sequence>
<keyword evidence="8" id="KW-0067">ATP-binding</keyword>
<dbReference type="CDD" id="cd16922">
    <property type="entry name" value="HATPase_EvgS-ArcB-TorS-like"/>
    <property type="match status" value="1"/>
</dbReference>
<keyword evidence="6" id="KW-0547">Nucleotide-binding</keyword>
<gene>
    <name evidence="15" type="ORF">GZH47_00295</name>
</gene>
<dbReference type="InterPro" id="IPR008979">
    <property type="entry name" value="Galactose-bd-like_sf"/>
</dbReference>
<feature type="signal peptide" evidence="12">
    <location>
        <begin position="1"/>
        <end position="19"/>
    </location>
</feature>
<evidence type="ECO:0000256" key="2">
    <source>
        <dbReference type="ARBA" id="ARBA00004651"/>
    </source>
</evidence>
<dbReference type="PROSITE" id="PS50110">
    <property type="entry name" value="RESPONSE_REGULATORY"/>
    <property type="match status" value="1"/>
</dbReference>
<evidence type="ECO:0000313" key="16">
    <source>
        <dbReference type="Proteomes" id="UP000479114"/>
    </source>
</evidence>
<dbReference type="KEGG" id="prz:GZH47_00295"/>
<dbReference type="Pfam" id="PF07695">
    <property type="entry name" value="7TMR-DISM_7TM"/>
    <property type="match status" value="1"/>
</dbReference>
<dbReference type="GO" id="GO:0005886">
    <property type="term" value="C:plasma membrane"/>
    <property type="evidence" value="ECO:0007669"/>
    <property type="project" value="UniProtKB-SubCell"/>
</dbReference>
<dbReference type="EC" id="2.7.13.3" evidence="3"/>
<accession>A0A6C0NT82</accession>
<dbReference type="GO" id="GO:0000155">
    <property type="term" value="F:phosphorelay sensor kinase activity"/>
    <property type="evidence" value="ECO:0007669"/>
    <property type="project" value="InterPro"/>
</dbReference>
<keyword evidence="11" id="KW-0472">Membrane</keyword>
<dbReference type="SMART" id="SM00448">
    <property type="entry name" value="REC"/>
    <property type="match status" value="1"/>
</dbReference>
<evidence type="ECO:0000256" key="6">
    <source>
        <dbReference type="ARBA" id="ARBA00022741"/>
    </source>
</evidence>
<dbReference type="InterPro" id="IPR036890">
    <property type="entry name" value="HATPase_C_sf"/>
</dbReference>
<evidence type="ECO:0000256" key="9">
    <source>
        <dbReference type="ARBA" id="ARBA00023012"/>
    </source>
</evidence>
<dbReference type="Gene3D" id="3.30.565.10">
    <property type="entry name" value="Histidine kinase-like ATPase, C-terminal domain"/>
    <property type="match status" value="2"/>
</dbReference>
<keyword evidence="11" id="KW-0812">Transmembrane</keyword>
<evidence type="ECO:0000256" key="3">
    <source>
        <dbReference type="ARBA" id="ARBA00012438"/>
    </source>
</evidence>
<dbReference type="InterPro" id="IPR001789">
    <property type="entry name" value="Sig_transdc_resp-reg_receiver"/>
</dbReference>
<feature type="transmembrane region" description="Helical" evidence="11">
    <location>
        <begin position="362"/>
        <end position="382"/>
    </location>
</feature>
<keyword evidence="9" id="KW-0902">Two-component regulatory system</keyword>
<dbReference type="InterPro" id="IPR036097">
    <property type="entry name" value="HisK_dim/P_sf"/>
</dbReference>
<dbReference type="Pfam" id="PF00512">
    <property type="entry name" value="HisKA"/>
    <property type="match status" value="1"/>
</dbReference>
<dbReference type="InterPro" id="IPR003594">
    <property type="entry name" value="HATPase_dom"/>
</dbReference>
<dbReference type="AlphaFoldDB" id="A0A6C0NT82"/>
<evidence type="ECO:0000256" key="11">
    <source>
        <dbReference type="SAM" id="Phobius"/>
    </source>
</evidence>
<keyword evidence="12" id="KW-0732">Signal</keyword>
<dbReference type="PANTHER" id="PTHR43047:SF72">
    <property type="entry name" value="OSMOSENSING HISTIDINE PROTEIN KINASE SLN1"/>
    <property type="match status" value="1"/>
</dbReference>
<dbReference type="RefSeq" id="WP_162637990.1">
    <property type="nucleotide sequence ID" value="NZ_CP048286.1"/>
</dbReference>
<keyword evidence="4 10" id="KW-0597">Phosphoprotein</keyword>
<dbReference type="Pfam" id="PF02518">
    <property type="entry name" value="HATPase_c"/>
    <property type="match status" value="2"/>
</dbReference>